<dbReference type="KEGG" id="mmet:MCMEM_1560"/>
<dbReference type="OrthoDB" id="140709at2157"/>
<dbReference type="SUPFAM" id="SSF159894">
    <property type="entry name" value="YgaC/TfoX-N like"/>
    <property type="match status" value="1"/>
</dbReference>
<protein>
    <submittedName>
        <fullName evidence="3">Regulator of competence-specific genes</fullName>
    </submittedName>
</protein>
<evidence type="ECO:0000259" key="2">
    <source>
        <dbReference type="Pfam" id="PF04993"/>
    </source>
</evidence>
<evidence type="ECO:0000313" key="4">
    <source>
        <dbReference type="Proteomes" id="UP000033048"/>
    </source>
</evidence>
<dbReference type="GeneID" id="24894121"/>
<organism evidence="3 4">
    <name type="scientific">Methanococcoides methylutens MM1</name>
    <dbReference type="NCBI Taxonomy" id="1434104"/>
    <lineage>
        <taxon>Archaea</taxon>
        <taxon>Methanobacteriati</taxon>
        <taxon>Methanobacteriota</taxon>
        <taxon>Stenosarchaea group</taxon>
        <taxon>Methanomicrobia</taxon>
        <taxon>Methanosarcinales</taxon>
        <taxon>Methanosarcinaceae</taxon>
        <taxon>Methanococcoides</taxon>
    </lineage>
</organism>
<gene>
    <name evidence="3" type="ORF">MCMEM_1560</name>
</gene>
<keyword evidence="4" id="KW-1185">Reference proteome</keyword>
<evidence type="ECO:0000256" key="1">
    <source>
        <dbReference type="SAM" id="MobiDB-lite"/>
    </source>
</evidence>
<dbReference type="InterPro" id="IPR007076">
    <property type="entry name" value="TfoX_N"/>
</dbReference>
<dbReference type="Pfam" id="PF04993">
    <property type="entry name" value="TfoX_N"/>
    <property type="match status" value="1"/>
</dbReference>
<evidence type="ECO:0000313" key="3">
    <source>
        <dbReference type="EMBL" id="AKB85613.1"/>
    </source>
</evidence>
<feature type="region of interest" description="Disordered" evidence="1">
    <location>
        <begin position="110"/>
        <end position="132"/>
    </location>
</feature>
<dbReference type="Gene3D" id="3.30.1460.30">
    <property type="entry name" value="YgaC/TfoX-N like chaperone"/>
    <property type="match status" value="1"/>
</dbReference>
<proteinExistence type="predicted"/>
<name>A0A0E3SSN5_METMT</name>
<dbReference type="AlphaFoldDB" id="A0A0E3SSN5"/>
<sequence>MTKWKKASEELGELIGESVSEYEVEFRKMFGSPVYFVNGNMFIGVHGDGIMLRLQEEDQQKLYDEYDEAAPFTPNGRRMREYALIPPAVYDDEIEFRKWLDISYSYVSSLPKKEKKEKKKKAAPKKTKKSEK</sequence>
<dbReference type="EMBL" id="CP009518">
    <property type="protein sequence ID" value="AKB85613.1"/>
    <property type="molecule type" value="Genomic_DNA"/>
</dbReference>
<reference evidence="3 4" key="1">
    <citation type="submission" date="2014-07" db="EMBL/GenBank/DDBJ databases">
        <title>Methanogenic archaea and the global carbon cycle.</title>
        <authorList>
            <person name="Henriksen J.R."/>
            <person name="Luke J."/>
            <person name="Reinhart S."/>
            <person name="Benedict M.N."/>
            <person name="Youngblut N.D."/>
            <person name="Metcalf M.E."/>
            <person name="Whitaker R.J."/>
            <person name="Metcalf W.W."/>
        </authorList>
    </citation>
    <scope>NUCLEOTIDE SEQUENCE [LARGE SCALE GENOMIC DNA]</scope>
    <source>
        <strain evidence="3 4">MM1</strain>
    </source>
</reference>
<dbReference type="STRING" id="1434104.MCMEM_1560"/>
<dbReference type="Proteomes" id="UP000033048">
    <property type="component" value="Chromosome"/>
</dbReference>
<dbReference type="RefSeq" id="WP_048205683.1">
    <property type="nucleotide sequence ID" value="NZ_CP009518.1"/>
</dbReference>
<feature type="compositionally biased region" description="Basic residues" evidence="1">
    <location>
        <begin position="113"/>
        <end position="132"/>
    </location>
</feature>
<dbReference type="HOGENOM" id="CLU_136016_3_0_2"/>
<feature type="domain" description="TfoX N-terminal" evidence="2">
    <location>
        <begin position="23"/>
        <end position="105"/>
    </location>
</feature>
<accession>A0A0E3SSN5</accession>